<dbReference type="InterPro" id="IPR018392">
    <property type="entry name" value="LysM"/>
</dbReference>
<dbReference type="EMBL" id="UEGW01000001">
    <property type="protein sequence ID" value="SRX92496.1"/>
    <property type="molecule type" value="Genomic_DNA"/>
</dbReference>
<dbReference type="AlphaFoldDB" id="A0A1E3TGB4"/>
<evidence type="ECO:0000313" key="3">
    <source>
        <dbReference type="Proteomes" id="UP000252015"/>
    </source>
</evidence>
<feature type="domain" description="LysM" evidence="1">
    <location>
        <begin position="118"/>
        <end position="167"/>
    </location>
</feature>
<dbReference type="STRING" id="29313.BHQ16_10655"/>
<protein>
    <recommendedName>
        <fullName evidence="1">LysM domain-containing protein</fullName>
    </recommendedName>
</protein>
<dbReference type="InterPro" id="IPR052196">
    <property type="entry name" value="Bact_Kbp"/>
</dbReference>
<dbReference type="Pfam" id="PF10648">
    <property type="entry name" value="Gmad2"/>
    <property type="match status" value="1"/>
</dbReference>
<dbReference type="Gene3D" id="3.10.350.10">
    <property type="entry name" value="LysM domain"/>
    <property type="match status" value="1"/>
</dbReference>
<dbReference type="SMART" id="SM00257">
    <property type="entry name" value="LysM"/>
    <property type="match status" value="1"/>
</dbReference>
<evidence type="ECO:0000313" key="2">
    <source>
        <dbReference type="EMBL" id="SRX92496.1"/>
    </source>
</evidence>
<keyword evidence="3" id="KW-1185">Reference proteome</keyword>
<dbReference type="Pfam" id="PF01476">
    <property type="entry name" value="LysM"/>
    <property type="match status" value="1"/>
</dbReference>
<accession>A0A1E3TGB4</accession>
<dbReference type="PANTHER" id="PTHR34700:SF4">
    <property type="entry name" value="PHAGE-LIKE ELEMENT PBSX PROTEIN XKDP"/>
    <property type="match status" value="1"/>
</dbReference>
<dbReference type="InterPro" id="IPR018911">
    <property type="entry name" value="Gmad2_Ig-like_dom"/>
</dbReference>
<evidence type="ECO:0000259" key="1">
    <source>
        <dbReference type="PROSITE" id="PS51782"/>
    </source>
</evidence>
<reference evidence="2 3" key="1">
    <citation type="submission" date="2018-05" db="EMBL/GenBank/DDBJ databases">
        <authorList>
            <consortium name="IHU Genomes"/>
        </authorList>
    </citation>
    <scope>NUCLEOTIDE SEQUENCE [LARGE SCALE GENOMIC DNA]</scope>
    <source>
        <strain evidence="2 3">P7336</strain>
    </source>
</reference>
<dbReference type="PROSITE" id="PS51782">
    <property type="entry name" value="LYSM"/>
    <property type="match status" value="1"/>
</dbReference>
<dbReference type="InterPro" id="IPR036779">
    <property type="entry name" value="LysM_dom_sf"/>
</dbReference>
<sequence length="172" mass="18282">MSYFARLAVRSPQPFDIVGDSFLLCGLGGAFEGVVGSARLTDRNGAVLTEISPMFVPGSGSLFTLFDFAVTYGVPATAEGTLTVDADNPSGLPENDFRVTVPLTFGRPLLGSSYAGFSQHLVVAGDTLFGIAENSYGDGNLWPRLFTANRDRISDPDLIEVGEVLRIPFEGP</sequence>
<organism evidence="2 3">
    <name type="scientific">Mycobacterium shimoidei</name>
    <dbReference type="NCBI Taxonomy" id="29313"/>
    <lineage>
        <taxon>Bacteria</taxon>
        <taxon>Bacillati</taxon>
        <taxon>Actinomycetota</taxon>
        <taxon>Actinomycetes</taxon>
        <taxon>Mycobacteriales</taxon>
        <taxon>Mycobacteriaceae</taxon>
        <taxon>Mycobacterium</taxon>
    </lineage>
</organism>
<dbReference type="CDD" id="cd00118">
    <property type="entry name" value="LysM"/>
    <property type="match status" value="1"/>
</dbReference>
<proteinExistence type="predicted"/>
<dbReference type="PANTHER" id="PTHR34700">
    <property type="entry name" value="POTASSIUM BINDING PROTEIN KBP"/>
    <property type="match status" value="1"/>
</dbReference>
<name>A0A1E3TGB4_MYCSH</name>
<dbReference type="Proteomes" id="UP000252015">
    <property type="component" value="Unassembled WGS sequence"/>
</dbReference>
<dbReference type="RefSeq" id="WP_069396016.1">
    <property type="nucleotide sequence ID" value="NZ_JACKUN010000013.1"/>
</dbReference>
<gene>
    <name evidence="2" type="ORF">MSP7336_00722</name>
</gene>